<dbReference type="SUPFAM" id="SSF53850">
    <property type="entry name" value="Periplasmic binding protein-like II"/>
    <property type="match status" value="1"/>
</dbReference>
<name>A0A9D9HNK6_9SPIR</name>
<organism evidence="1 2">
    <name type="scientific">Candidatus Gallitreponema excrementavium</name>
    <dbReference type="NCBI Taxonomy" id="2840840"/>
    <lineage>
        <taxon>Bacteria</taxon>
        <taxon>Pseudomonadati</taxon>
        <taxon>Spirochaetota</taxon>
        <taxon>Spirochaetia</taxon>
        <taxon>Spirochaetales</taxon>
        <taxon>Candidatus Gallitreponema</taxon>
    </lineage>
</organism>
<evidence type="ECO:0000313" key="1">
    <source>
        <dbReference type="EMBL" id="MBO8457018.1"/>
    </source>
</evidence>
<reference evidence="1" key="1">
    <citation type="submission" date="2020-10" db="EMBL/GenBank/DDBJ databases">
        <authorList>
            <person name="Gilroy R."/>
        </authorList>
    </citation>
    <scope>NUCLEOTIDE SEQUENCE</scope>
    <source>
        <strain evidence="1">10532</strain>
    </source>
</reference>
<reference evidence="1" key="2">
    <citation type="journal article" date="2021" name="PeerJ">
        <title>Extensive microbial diversity within the chicken gut microbiome revealed by metagenomics and culture.</title>
        <authorList>
            <person name="Gilroy R."/>
            <person name="Ravi A."/>
            <person name="Getino M."/>
            <person name="Pursley I."/>
            <person name="Horton D.L."/>
            <person name="Alikhan N.F."/>
            <person name="Baker D."/>
            <person name="Gharbi K."/>
            <person name="Hall N."/>
            <person name="Watson M."/>
            <person name="Adriaenssens E.M."/>
            <person name="Foster-Nyarko E."/>
            <person name="Jarju S."/>
            <person name="Secka A."/>
            <person name="Antonio M."/>
            <person name="Oren A."/>
            <person name="Chaudhuri R.R."/>
            <person name="La Ragione R."/>
            <person name="Hildebrand F."/>
            <person name="Pallen M.J."/>
        </authorList>
    </citation>
    <scope>NUCLEOTIDE SEQUENCE</scope>
    <source>
        <strain evidence="1">10532</strain>
    </source>
</reference>
<proteinExistence type="predicted"/>
<comment type="caution">
    <text evidence="1">The sequence shown here is derived from an EMBL/GenBank/DDBJ whole genome shotgun (WGS) entry which is preliminary data.</text>
</comment>
<gene>
    <name evidence="1" type="ORF">IAA81_02180</name>
</gene>
<dbReference type="Pfam" id="PF13416">
    <property type="entry name" value="SBP_bac_8"/>
    <property type="match status" value="1"/>
</dbReference>
<dbReference type="PROSITE" id="PS51257">
    <property type="entry name" value="PROKAR_LIPOPROTEIN"/>
    <property type="match status" value="1"/>
</dbReference>
<dbReference type="InterPro" id="IPR006059">
    <property type="entry name" value="SBP"/>
</dbReference>
<dbReference type="AlphaFoldDB" id="A0A9D9HNK6"/>
<sequence>MKNLKYFLFLLVILFVISGCSARNQVAVIWTNSVDFISYAEKFNSSQDEWKVVVKYKESPSQALVLEQEKPDIIISPWLKSRETRSYFTTLDYLFSELDLDRSIFYKELLELGKIQGFQYLLPVNFNLPAVIFKNDGNNFSQSKFILSLDEIKKTSKEYNVKKGDVYTRMGFVPSAYPEFMYLTTVLFGSGYEEGGKLFSWNQENLDKGISYIKDWITEANTSFTAEQDFVFKYFYNPAYNLVMDGRILLAYTTSRELFTYSLDKLSNLDYRWITLNGEVPVLEDMLYLGICKEGKNRRAARAFVTWFFNEETQKNLLENSKNLSLMNTSFGIAGGFSSIKNINDKVLPGFYPVLLGHLSQLENIIVPNVLPSNWVTLKTRIILPFIKDKIISEETDKIIPMETRIDIWLREN</sequence>
<dbReference type="EMBL" id="JADIMM010000024">
    <property type="protein sequence ID" value="MBO8457018.1"/>
    <property type="molecule type" value="Genomic_DNA"/>
</dbReference>
<accession>A0A9D9HNK6</accession>
<evidence type="ECO:0000313" key="2">
    <source>
        <dbReference type="Proteomes" id="UP000823638"/>
    </source>
</evidence>
<dbReference type="Gene3D" id="3.40.190.10">
    <property type="entry name" value="Periplasmic binding protein-like II"/>
    <property type="match status" value="1"/>
</dbReference>
<protein>
    <submittedName>
        <fullName evidence="1">Extracellular solute-binding protein</fullName>
    </submittedName>
</protein>
<dbReference type="Proteomes" id="UP000823638">
    <property type="component" value="Unassembled WGS sequence"/>
</dbReference>